<dbReference type="EMBL" id="ABIC01000036">
    <property type="protein sequence ID" value="EDP99580.1"/>
    <property type="molecule type" value="Genomic_DNA"/>
</dbReference>
<name>A9EJY7_9GAMM</name>
<proteinExistence type="predicted"/>
<accession>A9EJY7</accession>
<protein>
    <submittedName>
        <fullName evidence="1">Uncharacterized protein</fullName>
    </submittedName>
</protein>
<keyword evidence="2" id="KW-1185">Reference proteome</keyword>
<dbReference type="STRING" id="314608.KT99_03322"/>
<evidence type="ECO:0000313" key="2">
    <source>
        <dbReference type="Proteomes" id="UP000005839"/>
    </source>
</evidence>
<organism evidence="1 2">
    <name type="scientific">Shewanella benthica KT99</name>
    <dbReference type="NCBI Taxonomy" id="314608"/>
    <lineage>
        <taxon>Bacteria</taxon>
        <taxon>Pseudomonadati</taxon>
        <taxon>Pseudomonadota</taxon>
        <taxon>Gammaproteobacteria</taxon>
        <taxon>Alteromonadales</taxon>
        <taxon>Shewanellaceae</taxon>
        <taxon>Shewanella</taxon>
    </lineage>
</organism>
<reference evidence="1 2" key="1">
    <citation type="submission" date="2007-10" db="EMBL/GenBank/DDBJ databases">
        <authorList>
            <person name="Yayanos A."/>
            <person name="Ferriera S."/>
            <person name="Johnson J."/>
            <person name="Kravitz S."/>
            <person name="Halpern A."/>
            <person name="Remington K."/>
            <person name="Beeson K."/>
            <person name="Tran B."/>
            <person name="Rogers Y.-H."/>
            <person name="Friedman R."/>
            <person name="Venter J.C."/>
        </authorList>
    </citation>
    <scope>NUCLEOTIDE SEQUENCE [LARGE SCALE GENOMIC DNA]</scope>
    <source>
        <strain evidence="1 2">KT99</strain>
    </source>
</reference>
<evidence type="ECO:0000313" key="1">
    <source>
        <dbReference type="EMBL" id="EDP99580.1"/>
    </source>
</evidence>
<comment type="caution">
    <text evidence="1">The sequence shown here is derived from an EMBL/GenBank/DDBJ whole genome shotgun (WGS) entry which is preliminary data.</text>
</comment>
<sequence>MEDSYEIKSRRLAEPCQNKECTTLAGQALDYNEGLIFNYTFKYQRHWIPAQKIYRNDEK</sequence>
<gene>
    <name evidence="1" type="ORF">KT99_03322</name>
</gene>
<dbReference type="Proteomes" id="UP000005839">
    <property type="component" value="Unassembled WGS sequence"/>
</dbReference>
<dbReference type="AlphaFoldDB" id="A9EJY7"/>